<protein>
    <submittedName>
        <fullName evidence="2">Uncharacterized protein</fullName>
    </submittedName>
</protein>
<name>A0A6C0BSI7_9ZZZZ</name>
<feature type="transmembrane region" description="Helical" evidence="1">
    <location>
        <begin position="114"/>
        <end position="134"/>
    </location>
</feature>
<keyword evidence="1" id="KW-0472">Membrane</keyword>
<reference evidence="2" key="1">
    <citation type="journal article" date="2020" name="Nature">
        <title>Giant virus diversity and host interactions through global metagenomics.</title>
        <authorList>
            <person name="Schulz F."/>
            <person name="Roux S."/>
            <person name="Paez-Espino D."/>
            <person name="Jungbluth S."/>
            <person name="Walsh D.A."/>
            <person name="Denef V.J."/>
            <person name="McMahon K.D."/>
            <person name="Konstantinidis K.T."/>
            <person name="Eloe-Fadrosh E.A."/>
            <person name="Kyrpides N.C."/>
            <person name="Woyke T."/>
        </authorList>
    </citation>
    <scope>NUCLEOTIDE SEQUENCE</scope>
    <source>
        <strain evidence="2">GVMAG-M-3300018416-45</strain>
    </source>
</reference>
<accession>A0A6C0BSI7</accession>
<dbReference type="EMBL" id="MN739226">
    <property type="protein sequence ID" value="QHS94584.1"/>
    <property type="molecule type" value="Genomic_DNA"/>
</dbReference>
<keyword evidence="1" id="KW-1133">Transmembrane helix</keyword>
<keyword evidence="1" id="KW-0812">Transmembrane</keyword>
<evidence type="ECO:0000313" key="2">
    <source>
        <dbReference type="EMBL" id="QHS94584.1"/>
    </source>
</evidence>
<proteinExistence type="predicted"/>
<dbReference type="AlphaFoldDB" id="A0A6C0BSI7"/>
<sequence>MNYNFSGIEHRNMVISYLMRKLALINIPNKIKAFIIKSMHFQAPLNGLIFISIVKFNIALYTYFLFIIAFILFVYFRGCFLTIIEYKLDKENFMNIADPYLHLYNIEITNDNRYYSILYIAIFYMVFVSWLLLYKYYYHR</sequence>
<organism evidence="2">
    <name type="scientific">viral metagenome</name>
    <dbReference type="NCBI Taxonomy" id="1070528"/>
    <lineage>
        <taxon>unclassified sequences</taxon>
        <taxon>metagenomes</taxon>
        <taxon>organismal metagenomes</taxon>
    </lineage>
</organism>
<feature type="transmembrane region" description="Helical" evidence="1">
    <location>
        <begin position="60"/>
        <end position="84"/>
    </location>
</feature>
<evidence type="ECO:0000256" key="1">
    <source>
        <dbReference type="SAM" id="Phobius"/>
    </source>
</evidence>